<evidence type="ECO:0000256" key="8">
    <source>
        <dbReference type="ARBA" id="ARBA00023316"/>
    </source>
</evidence>
<feature type="domain" description="L,D-TPase catalytic" evidence="11">
    <location>
        <begin position="73"/>
        <end position="209"/>
    </location>
</feature>
<dbReference type="Gene3D" id="2.40.440.10">
    <property type="entry name" value="L,D-transpeptidase catalytic domain-like"/>
    <property type="match status" value="1"/>
</dbReference>
<keyword evidence="6 9" id="KW-0133">Cell shape</keyword>
<name>A0A1G5MAL4_AFIMA</name>
<evidence type="ECO:0000256" key="2">
    <source>
        <dbReference type="ARBA" id="ARBA00005992"/>
    </source>
</evidence>
<keyword evidence="3" id="KW-0328">Glycosyltransferase</keyword>
<dbReference type="GO" id="GO:0008360">
    <property type="term" value="P:regulation of cell shape"/>
    <property type="evidence" value="ECO:0007669"/>
    <property type="project" value="UniProtKB-UniRule"/>
</dbReference>
<keyword evidence="8 9" id="KW-0961">Cell wall biogenesis/degradation</keyword>
<dbReference type="InterPro" id="IPR038063">
    <property type="entry name" value="Transpep_catalytic_dom"/>
</dbReference>
<evidence type="ECO:0000259" key="11">
    <source>
        <dbReference type="PROSITE" id="PS52029"/>
    </source>
</evidence>
<dbReference type="GO" id="GO:0018104">
    <property type="term" value="P:peptidoglycan-protein cross-linking"/>
    <property type="evidence" value="ECO:0007669"/>
    <property type="project" value="TreeGrafter"/>
</dbReference>
<dbReference type="PANTHER" id="PTHR30582">
    <property type="entry name" value="L,D-TRANSPEPTIDASE"/>
    <property type="match status" value="1"/>
</dbReference>
<feature type="chain" id="PRO_5011614284" evidence="10">
    <location>
        <begin position="30"/>
        <end position="209"/>
    </location>
</feature>
<evidence type="ECO:0000256" key="10">
    <source>
        <dbReference type="SAM" id="SignalP"/>
    </source>
</evidence>
<dbReference type="RefSeq" id="WP_092810019.1">
    <property type="nucleotide sequence ID" value="NZ_FMVW01000001.1"/>
</dbReference>
<evidence type="ECO:0000256" key="4">
    <source>
        <dbReference type="ARBA" id="ARBA00022679"/>
    </source>
</evidence>
<dbReference type="CDD" id="cd16913">
    <property type="entry name" value="YkuD_like"/>
    <property type="match status" value="1"/>
</dbReference>
<dbReference type="AlphaFoldDB" id="A0A1G5MAL4"/>
<dbReference type="InterPro" id="IPR050979">
    <property type="entry name" value="LD-transpeptidase"/>
</dbReference>
<evidence type="ECO:0000256" key="1">
    <source>
        <dbReference type="ARBA" id="ARBA00004752"/>
    </source>
</evidence>
<evidence type="ECO:0000313" key="13">
    <source>
        <dbReference type="Proteomes" id="UP000199347"/>
    </source>
</evidence>
<dbReference type="UniPathway" id="UPA00219"/>
<protein>
    <submittedName>
        <fullName evidence="12">L,D-transpeptidase catalytic domain</fullName>
    </submittedName>
</protein>
<dbReference type="GO" id="GO:0005576">
    <property type="term" value="C:extracellular region"/>
    <property type="evidence" value="ECO:0007669"/>
    <property type="project" value="TreeGrafter"/>
</dbReference>
<keyword evidence="5" id="KW-0378">Hydrolase</keyword>
<organism evidence="12 13">
    <name type="scientific">Afifella marina DSM 2698</name>
    <dbReference type="NCBI Taxonomy" id="1120955"/>
    <lineage>
        <taxon>Bacteria</taxon>
        <taxon>Pseudomonadati</taxon>
        <taxon>Pseudomonadota</taxon>
        <taxon>Alphaproteobacteria</taxon>
        <taxon>Hyphomicrobiales</taxon>
        <taxon>Afifellaceae</taxon>
        <taxon>Afifella</taxon>
    </lineage>
</organism>
<dbReference type="GO" id="GO:0071972">
    <property type="term" value="F:peptidoglycan L,D-transpeptidase activity"/>
    <property type="evidence" value="ECO:0007669"/>
    <property type="project" value="TreeGrafter"/>
</dbReference>
<dbReference type="GO" id="GO:0071555">
    <property type="term" value="P:cell wall organization"/>
    <property type="evidence" value="ECO:0007669"/>
    <property type="project" value="UniProtKB-UniRule"/>
</dbReference>
<dbReference type="Proteomes" id="UP000199347">
    <property type="component" value="Unassembled WGS sequence"/>
</dbReference>
<dbReference type="EMBL" id="FMVW01000001">
    <property type="protein sequence ID" value="SCZ21568.1"/>
    <property type="molecule type" value="Genomic_DNA"/>
</dbReference>
<dbReference type="GO" id="GO:0016757">
    <property type="term" value="F:glycosyltransferase activity"/>
    <property type="evidence" value="ECO:0007669"/>
    <property type="project" value="UniProtKB-KW"/>
</dbReference>
<keyword evidence="4" id="KW-0808">Transferase</keyword>
<dbReference type="PANTHER" id="PTHR30582:SF24">
    <property type="entry name" value="L,D-TRANSPEPTIDASE ERFK_SRFK-RELATED"/>
    <property type="match status" value="1"/>
</dbReference>
<dbReference type="Pfam" id="PF03734">
    <property type="entry name" value="YkuD"/>
    <property type="match status" value="1"/>
</dbReference>
<sequence>MRNVLARTLASSAALAVVFATLTPVTAQAQTLRYFDPVQRQLVTIQPHQSHQRGPAPEYRRHIVAYDGPEAPGTIIIDSQSKFLYYTLPNGEAIRYGVGVGREGFGWTGEVRVGAKADWPTWTPPKEMIEREPRLVEYSGGMPGGPDNPLGARALYLFDGNKDTMYRIHGTNEPWTIGHNVSSGCIRMMNHDVIELHYLAKVGTKVIVR</sequence>
<feature type="signal peptide" evidence="10">
    <location>
        <begin position="1"/>
        <end position="29"/>
    </location>
</feature>
<dbReference type="SUPFAM" id="SSF141523">
    <property type="entry name" value="L,D-transpeptidase catalytic domain-like"/>
    <property type="match status" value="1"/>
</dbReference>
<accession>A0A1G5MAL4</accession>
<feature type="active site" description="Proton donor/acceptor" evidence="9">
    <location>
        <position position="169"/>
    </location>
</feature>
<keyword evidence="7 9" id="KW-0573">Peptidoglycan synthesis</keyword>
<comment type="pathway">
    <text evidence="1 9">Cell wall biogenesis; peptidoglycan biosynthesis.</text>
</comment>
<comment type="similarity">
    <text evidence="2">Belongs to the YkuD family.</text>
</comment>
<evidence type="ECO:0000256" key="5">
    <source>
        <dbReference type="ARBA" id="ARBA00022801"/>
    </source>
</evidence>
<evidence type="ECO:0000313" key="12">
    <source>
        <dbReference type="EMBL" id="SCZ21568.1"/>
    </source>
</evidence>
<evidence type="ECO:0000256" key="9">
    <source>
        <dbReference type="PROSITE-ProRule" id="PRU01373"/>
    </source>
</evidence>
<proteinExistence type="inferred from homology"/>
<evidence type="ECO:0000256" key="7">
    <source>
        <dbReference type="ARBA" id="ARBA00022984"/>
    </source>
</evidence>
<dbReference type="FunFam" id="2.40.440.10:FF:000002">
    <property type="entry name" value="L,D-transpeptidase ErfK/SrfK"/>
    <property type="match status" value="1"/>
</dbReference>
<dbReference type="OrthoDB" id="9813664at2"/>
<evidence type="ECO:0000256" key="3">
    <source>
        <dbReference type="ARBA" id="ARBA00022676"/>
    </source>
</evidence>
<evidence type="ECO:0000256" key="6">
    <source>
        <dbReference type="ARBA" id="ARBA00022960"/>
    </source>
</evidence>
<dbReference type="InterPro" id="IPR005490">
    <property type="entry name" value="LD_TPept_cat_dom"/>
</dbReference>
<reference evidence="13" key="1">
    <citation type="submission" date="2016-10" db="EMBL/GenBank/DDBJ databases">
        <authorList>
            <person name="Varghese N."/>
            <person name="Submissions S."/>
        </authorList>
    </citation>
    <scope>NUCLEOTIDE SEQUENCE [LARGE SCALE GENOMIC DNA]</scope>
    <source>
        <strain evidence="13">DSM 2698</strain>
    </source>
</reference>
<gene>
    <name evidence="12" type="ORF">SAMN03080610_00284</name>
</gene>
<dbReference type="STRING" id="1120955.SAMN03080610_00284"/>
<keyword evidence="10" id="KW-0732">Signal</keyword>
<keyword evidence="13" id="KW-1185">Reference proteome</keyword>
<dbReference type="PROSITE" id="PS52029">
    <property type="entry name" value="LD_TPASE"/>
    <property type="match status" value="1"/>
</dbReference>
<feature type="active site" description="Nucleophile" evidence="9">
    <location>
        <position position="185"/>
    </location>
</feature>